<sequence length="107" mass="11553">MGGARCKAVESQWEMSLSKVVLHGKRKLQGGRVSVGEALEQSCAPWEEEAVRWPSPSGKDPWAKLCSMGGGSCKVAKSQWERPLSETVLNGRSKMQGGRVPVGEALE</sequence>
<dbReference type="Proteomes" id="UP001604336">
    <property type="component" value="Unassembled WGS sequence"/>
</dbReference>
<dbReference type="EMBL" id="JBFOLK010000010">
    <property type="protein sequence ID" value="KAL2480843.1"/>
    <property type="molecule type" value="Genomic_DNA"/>
</dbReference>
<accession>A0ABD1QXA7</accession>
<evidence type="ECO:0000256" key="1">
    <source>
        <dbReference type="SAM" id="MobiDB-lite"/>
    </source>
</evidence>
<evidence type="ECO:0000313" key="3">
    <source>
        <dbReference type="Proteomes" id="UP001604336"/>
    </source>
</evidence>
<reference evidence="3" key="1">
    <citation type="submission" date="2024-07" db="EMBL/GenBank/DDBJ databases">
        <title>Two chromosome-level genome assemblies of Korean endemic species Abeliophyllum distichum and Forsythia ovata (Oleaceae).</title>
        <authorList>
            <person name="Jang H."/>
        </authorList>
    </citation>
    <scope>NUCLEOTIDE SEQUENCE [LARGE SCALE GENOMIC DNA]</scope>
</reference>
<name>A0ABD1QXA7_9LAMI</name>
<protein>
    <submittedName>
        <fullName evidence="2">Uncharacterized protein</fullName>
    </submittedName>
</protein>
<organism evidence="2 3">
    <name type="scientific">Abeliophyllum distichum</name>
    <dbReference type="NCBI Taxonomy" id="126358"/>
    <lineage>
        <taxon>Eukaryota</taxon>
        <taxon>Viridiplantae</taxon>
        <taxon>Streptophyta</taxon>
        <taxon>Embryophyta</taxon>
        <taxon>Tracheophyta</taxon>
        <taxon>Spermatophyta</taxon>
        <taxon>Magnoliopsida</taxon>
        <taxon>eudicotyledons</taxon>
        <taxon>Gunneridae</taxon>
        <taxon>Pentapetalae</taxon>
        <taxon>asterids</taxon>
        <taxon>lamiids</taxon>
        <taxon>Lamiales</taxon>
        <taxon>Oleaceae</taxon>
        <taxon>Forsythieae</taxon>
        <taxon>Abeliophyllum</taxon>
    </lineage>
</organism>
<feature type="region of interest" description="Disordered" evidence="1">
    <location>
        <begin position="88"/>
        <end position="107"/>
    </location>
</feature>
<proteinExistence type="predicted"/>
<evidence type="ECO:0000313" key="2">
    <source>
        <dbReference type="EMBL" id="KAL2480843.1"/>
    </source>
</evidence>
<keyword evidence="3" id="KW-1185">Reference proteome</keyword>
<dbReference type="AlphaFoldDB" id="A0ABD1QXA7"/>
<comment type="caution">
    <text evidence="2">The sequence shown here is derived from an EMBL/GenBank/DDBJ whole genome shotgun (WGS) entry which is preliminary data.</text>
</comment>
<gene>
    <name evidence="2" type="ORF">Adt_33809</name>
</gene>